<comment type="caution">
    <text evidence="9">The sequence shown here is derived from an EMBL/GenBank/DDBJ whole genome shotgun (WGS) entry which is preliminary data.</text>
</comment>
<dbReference type="Gene3D" id="1.10.3720.10">
    <property type="entry name" value="MetI-like"/>
    <property type="match status" value="1"/>
</dbReference>
<evidence type="ECO:0000256" key="1">
    <source>
        <dbReference type="ARBA" id="ARBA00004651"/>
    </source>
</evidence>
<dbReference type="GO" id="GO:0015416">
    <property type="term" value="F:ABC-type phosphonate transporter activity"/>
    <property type="evidence" value="ECO:0007669"/>
    <property type="project" value="InterPro"/>
</dbReference>
<organism evidence="9 10">
    <name type="scientific">Natronobacillus azotifigens</name>
    <dbReference type="NCBI Taxonomy" id="472978"/>
    <lineage>
        <taxon>Bacteria</taxon>
        <taxon>Bacillati</taxon>
        <taxon>Bacillota</taxon>
        <taxon>Bacilli</taxon>
        <taxon>Bacillales</taxon>
        <taxon>Bacillaceae</taxon>
        <taxon>Natronobacillus</taxon>
    </lineage>
</organism>
<comment type="subcellular location">
    <subcellularLocation>
        <location evidence="1 7">Cell membrane</location>
        <topology evidence="1 7">Multi-pass membrane protein</topology>
    </subcellularLocation>
</comment>
<dbReference type="PANTHER" id="PTHR30043">
    <property type="entry name" value="PHOSPHONATES TRANSPORT SYSTEM PERMEASE PROTEIN"/>
    <property type="match status" value="1"/>
</dbReference>
<keyword evidence="10" id="KW-1185">Reference proteome</keyword>
<dbReference type="Pfam" id="PF00528">
    <property type="entry name" value="BPD_transp_1"/>
    <property type="match status" value="1"/>
</dbReference>
<dbReference type="RefSeq" id="WP_268780192.1">
    <property type="nucleotide sequence ID" value="NZ_JAPRAT010000017.1"/>
</dbReference>
<keyword evidence="3" id="KW-1003">Cell membrane</keyword>
<dbReference type="InterPro" id="IPR035906">
    <property type="entry name" value="MetI-like_sf"/>
</dbReference>
<dbReference type="InterPro" id="IPR000515">
    <property type="entry name" value="MetI-like"/>
</dbReference>
<sequence length="272" mass="30340">MQNQGNKQAAELERYPLTPKRFKWYLAIVIFIVVGLYILSAIQTRAYPDRVIEGLPIIFLFVVEDLWPPNWGYFNRVALSLIETWNMALFSTTFSMIFALPFSFLAASNVNRNKYFYQSVRVFLNFLRTIPEIILAVLFVALVGIGAVSGILALTVFSLGILAKLVSETIEAIDPGPLDAIRASGGNSLQVIMFGIMPQILPQFASYTLYVLEINVKASVVLGFVGAGGIGIILRQQLNMFNFDNVATIILVTFLAISLIDFVSNSIRRRLE</sequence>
<dbReference type="NCBIfam" id="TIGR01097">
    <property type="entry name" value="PhnE"/>
    <property type="match status" value="1"/>
</dbReference>
<dbReference type="SUPFAM" id="SSF161098">
    <property type="entry name" value="MetI-like"/>
    <property type="match status" value="1"/>
</dbReference>
<keyword evidence="2 7" id="KW-0813">Transport</keyword>
<evidence type="ECO:0000256" key="3">
    <source>
        <dbReference type="ARBA" id="ARBA00022475"/>
    </source>
</evidence>
<feature type="transmembrane region" description="Helical" evidence="7">
    <location>
        <begin position="133"/>
        <end position="163"/>
    </location>
</feature>
<evidence type="ECO:0000256" key="6">
    <source>
        <dbReference type="ARBA" id="ARBA00023136"/>
    </source>
</evidence>
<protein>
    <submittedName>
        <fullName evidence="9">Phosphonate ABC transporter, permease protein PhnE</fullName>
    </submittedName>
</protein>
<evidence type="ECO:0000313" key="9">
    <source>
        <dbReference type="EMBL" id="MCZ0703420.1"/>
    </source>
</evidence>
<feature type="transmembrane region" description="Helical" evidence="7">
    <location>
        <begin position="22"/>
        <end position="39"/>
    </location>
</feature>
<evidence type="ECO:0000259" key="8">
    <source>
        <dbReference type="PROSITE" id="PS50928"/>
    </source>
</evidence>
<evidence type="ECO:0000313" key="10">
    <source>
        <dbReference type="Proteomes" id="UP001084197"/>
    </source>
</evidence>
<feature type="transmembrane region" description="Helical" evidence="7">
    <location>
        <begin position="214"/>
        <end position="234"/>
    </location>
</feature>
<evidence type="ECO:0000256" key="5">
    <source>
        <dbReference type="ARBA" id="ARBA00022989"/>
    </source>
</evidence>
<evidence type="ECO:0000256" key="7">
    <source>
        <dbReference type="RuleBase" id="RU363032"/>
    </source>
</evidence>
<accession>A0A9J6RDL5</accession>
<evidence type="ECO:0000256" key="2">
    <source>
        <dbReference type="ARBA" id="ARBA00022448"/>
    </source>
</evidence>
<dbReference type="PROSITE" id="PS50928">
    <property type="entry name" value="ABC_TM1"/>
    <property type="match status" value="1"/>
</dbReference>
<dbReference type="PANTHER" id="PTHR30043:SF1">
    <property type="entry name" value="ABC TRANSPORT SYSTEM PERMEASE PROTEIN P69"/>
    <property type="match status" value="1"/>
</dbReference>
<feature type="transmembrane region" description="Helical" evidence="7">
    <location>
        <begin position="183"/>
        <end position="202"/>
    </location>
</feature>
<comment type="similarity">
    <text evidence="7">Belongs to the binding-protein-dependent transport system permease family.</text>
</comment>
<dbReference type="Proteomes" id="UP001084197">
    <property type="component" value="Unassembled WGS sequence"/>
</dbReference>
<keyword evidence="5 7" id="KW-1133">Transmembrane helix</keyword>
<evidence type="ECO:0000256" key="4">
    <source>
        <dbReference type="ARBA" id="ARBA00022692"/>
    </source>
</evidence>
<feature type="transmembrane region" description="Helical" evidence="7">
    <location>
        <begin position="87"/>
        <end position="107"/>
    </location>
</feature>
<dbReference type="GO" id="GO:0005886">
    <property type="term" value="C:plasma membrane"/>
    <property type="evidence" value="ECO:0007669"/>
    <property type="project" value="UniProtKB-SubCell"/>
</dbReference>
<feature type="transmembrane region" description="Helical" evidence="7">
    <location>
        <begin position="246"/>
        <end position="264"/>
    </location>
</feature>
<reference evidence="9" key="1">
    <citation type="submission" date="2022-11" db="EMBL/GenBank/DDBJ databases">
        <title>WGS of Natronobacillus azotifigens 24KS-1, an anaerobic diazotrophic haloalkaliphile from soda-rich habitats.</title>
        <authorList>
            <person name="Sorokin D.Y."/>
            <person name="Merkel A.Y."/>
        </authorList>
    </citation>
    <scope>NUCLEOTIDE SEQUENCE</scope>
    <source>
        <strain evidence="9">24KS-1</strain>
    </source>
</reference>
<dbReference type="InterPro" id="IPR005769">
    <property type="entry name" value="PhnE/PtxC"/>
</dbReference>
<keyword evidence="6 7" id="KW-0472">Membrane</keyword>
<keyword evidence="4 7" id="KW-0812">Transmembrane</keyword>
<gene>
    <name evidence="9" type="primary">phnE</name>
    <name evidence="9" type="ORF">OWO01_09345</name>
</gene>
<proteinExistence type="inferred from homology"/>
<dbReference type="AlphaFoldDB" id="A0A9J6RDL5"/>
<dbReference type="EMBL" id="JAPRAT010000017">
    <property type="protein sequence ID" value="MCZ0703420.1"/>
    <property type="molecule type" value="Genomic_DNA"/>
</dbReference>
<feature type="domain" description="ABC transmembrane type-1" evidence="8">
    <location>
        <begin position="81"/>
        <end position="264"/>
    </location>
</feature>
<name>A0A9J6RDL5_9BACI</name>
<dbReference type="CDD" id="cd06261">
    <property type="entry name" value="TM_PBP2"/>
    <property type="match status" value="1"/>
</dbReference>